<dbReference type="HOGENOM" id="CLU_048989_1_0_11"/>
<evidence type="ECO:0000313" key="4">
    <source>
        <dbReference type="Proteomes" id="UP000067708"/>
    </source>
</evidence>
<proteinExistence type="predicted"/>
<accession>A0A060JLS8</accession>
<dbReference type="CDD" id="cd03673">
    <property type="entry name" value="NUDIX_Ap6A_hydrolase"/>
    <property type="match status" value="1"/>
</dbReference>
<dbReference type="InterPro" id="IPR020084">
    <property type="entry name" value="NUDIX_hydrolase_CS"/>
</dbReference>
<dbReference type="GO" id="GO:0006754">
    <property type="term" value="P:ATP biosynthetic process"/>
    <property type="evidence" value="ECO:0007669"/>
    <property type="project" value="TreeGrafter"/>
</dbReference>
<keyword evidence="1" id="KW-0378">Hydrolase</keyword>
<gene>
    <name evidence="3" type="ORF">Rhola_00003580</name>
</gene>
<dbReference type="EMBL" id="CP007490">
    <property type="protein sequence ID" value="AIC47179.1"/>
    <property type="molecule type" value="Genomic_DNA"/>
</dbReference>
<dbReference type="SUPFAM" id="SSF55811">
    <property type="entry name" value="Nudix"/>
    <property type="match status" value="1"/>
</dbReference>
<evidence type="ECO:0000313" key="3">
    <source>
        <dbReference type="EMBL" id="AIC47179.1"/>
    </source>
</evidence>
<dbReference type="eggNOG" id="COG0494">
    <property type="taxonomic scope" value="Bacteria"/>
</dbReference>
<evidence type="ECO:0000256" key="1">
    <source>
        <dbReference type="ARBA" id="ARBA00022801"/>
    </source>
</evidence>
<name>A0A060JLS8_9MICO</name>
<dbReference type="PANTHER" id="PTHR21340:SF0">
    <property type="entry name" value="BIS(5'-NUCLEOSYL)-TETRAPHOSPHATASE [ASYMMETRICAL]"/>
    <property type="match status" value="1"/>
</dbReference>
<sequence>MTIYAAGAILWREEKGKLLVALIHRNRHNDWSWPKGKVDPGELLPVTAVREIAEETGLKIKLGPRLKIVNYKIPSGTPKEVHYWAARVTPAALAKSKFKPSEEVESVEWRTPEEARKLLTYEFDSEVLDELLAIYKRGQLRTKPLIVLRHAKATPRTDWMNGEAIDDGKRPLLPEGYAQAKQLVKLLGAFAPKRVITSPWSRCLNTVLPYAKKRKLKIIERSQLSELGNKKGPKRTKNVINDIIEYGRASVICSHRPALPTIFETLAKHASAAHRDQLQEGTTLKPAEMIVIHLTTKDDGENRKIVSVERYGVI</sequence>
<evidence type="ECO:0000259" key="2">
    <source>
        <dbReference type="PROSITE" id="PS51462"/>
    </source>
</evidence>
<dbReference type="Gene3D" id="3.90.79.10">
    <property type="entry name" value="Nucleoside Triphosphate Pyrophosphohydrolase"/>
    <property type="match status" value="1"/>
</dbReference>
<dbReference type="InterPro" id="IPR051325">
    <property type="entry name" value="Nudix_hydrolase_domain"/>
</dbReference>
<dbReference type="Pfam" id="PF00300">
    <property type="entry name" value="His_Phos_1"/>
    <property type="match status" value="1"/>
</dbReference>
<dbReference type="InterPro" id="IPR000086">
    <property type="entry name" value="NUDIX_hydrolase_dom"/>
</dbReference>
<dbReference type="PROSITE" id="PS00893">
    <property type="entry name" value="NUDIX_BOX"/>
    <property type="match status" value="1"/>
</dbReference>
<dbReference type="PANTHER" id="PTHR21340">
    <property type="entry name" value="DIADENOSINE 5,5-P1,P4-TETRAPHOSPHATE PYROPHOSPHOHYDROLASE MUTT"/>
    <property type="match status" value="1"/>
</dbReference>
<organism evidence="3 4">
    <name type="scientific">Rhodoluna lacicola</name>
    <dbReference type="NCBI Taxonomy" id="529884"/>
    <lineage>
        <taxon>Bacteria</taxon>
        <taxon>Bacillati</taxon>
        <taxon>Actinomycetota</taxon>
        <taxon>Actinomycetes</taxon>
        <taxon>Micrococcales</taxon>
        <taxon>Microbacteriaceae</taxon>
        <taxon>Luna cluster</taxon>
        <taxon>Luna-1 subcluster</taxon>
        <taxon>Rhodoluna</taxon>
    </lineage>
</organism>
<dbReference type="OrthoDB" id="4287477at2"/>
<dbReference type="SMART" id="SM00855">
    <property type="entry name" value="PGAM"/>
    <property type="match status" value="1"/>
</dbReference>
<dbReference type="PROSITE" id="PS51462">
    <property type="entry name" value="NUDIX"/>
    <property type="match status" value="1"/>
</dbReference>
<dbReference type="InterPro" id="IPR015797">
    <property type="entry name" value="NUDIX_hydrolase-like_dom_sf"/>
</dbReference>
<dbReference type="Gene3D" id="3.40.50.1240">
    <property type="entry name" value="Phosphoglycerate mutase-like"/>
    <property type="match status" value="1"/>
</dbReference>
<dbReference type="KEGG" id="rla:Rhola_00003580"/>
<dbReference type="CDD" id="cd07067">
    <property type="entry name" value="HP_PGM_like"/>
    <property type="match status" value="1"/>
</dbReference>
<protein>
    <submittedName>
        <fullName evidence="3">ADP-ribose pyrophosphatase</fullName>
    </submittedName>
</protein>
<dbReference type="GO" id="GO:0006167">
    <property type="term" value="P:AMP biosynthetic process"/>
    <property type="evidence" value="ECO:0007669"/>
    <property type="project" value="TreeGrafter"/>
</dbReference>
<reference evidence="3 4" key="1">
    <citation type="journal article" date="2014" name="Int. J. Syst. Evol. Microbiol.">
        <title>Rhodoluna lacicola gen. nov., sp. nov., a planktonic freshwater bacterium with stream-lined genome.</title>
        <authorList>
            <person name="Hahn M."/>
            <person name="Schmidt J."/>
            <person name="Taipale S.J."/>
            <person name="Doolittle W.F."/>
            <person name="Koll U."/>
        </authorList>
    </citation>
    <scope>NUCLEOTIDE SEQUENCE [LARGE SCALE GENOMIC DNA]</scope>
    <source>
        <strain evidence="3 4">MWH-Ta8</strain>
    </source>
</reference>
<dbReference type="GO" id="GO:0004081">
    <property type="term" value="F:bis(5'-nucleosyl)-tetraphosphatase (asymmetrical) activity"/>
    <property type="evidence" value="ECO:0007669"/>
    <property type="project" value="TreeGrafter"/>
</dbReference>
<dbReference type="InterPro" id="IPR013078">
    <property type="entry name" value="His_Pase_superF_clade-1"/>
</dbReference>
<dbReference type="AlphaFoldDB" id="A0A060JLS8"/>
<dbReference type="SUPFAM" id="SSF53254">
    <property type="entry name" value="Phosphoglycerate mutase-like"/>
    <property type="match status" value="1"/>
</dbReference>
<dbReference type="Proteomes" id="UP000067708">
    <property type="component" value="Chromosome"/>
</dbReference>
<dbReference type="STRING" id="529884.Rhola_00003580"/>
<keyword evidence="4" id="KW-1185">Reference proteome</keyword>
<dbReference type="Pfam" id="PF00293">
    <property type="entry name" value="NUDIX"/>
    <property type="match status" value="1"/>
</dbReference>
<dbReference type="InterPro" id="IPR029033">
    <property type="entry name" value="His_PPase_superfam"/>
</dbReference>
<feature type="domain" description="Nudix hydrolase" evidence="2">
    <location>
        <begin position="1"/>
        <end position="133"/>
    </location>
</feature>
<dbReference type="RefSeq" id="WP_038501964.1">
    <property type="nucleotide sequence ID" value="NZ_CP007490.1"/>
</dbReference>